<evidence type="ECO:0000313" key="4">
    <source>
        <dbReference type="Proteomes" id="UP001560045"/>
    </source>
</evidence>
<dbReference type="InterPro" id="IPR018712">
    <property type="entry name" value="Tle1-like_cat"/>
</dbReference>
<accession>A0ABV3XKQ2</accession>
<keyword evidence="4" id="KW-1185">Reference proteome</keyword>
<feature type="domain" description="T6SS Phospholipase effector Tle1-like catalytic" evidence="2">
    <location>
        <begin position="4"/>
        <end position="115"/>
    </location>
</feature>
<feature type="region of interest" description="Disordered" evidence="1">
    <location>
        <begin position="186"/>
        <end position="225"/>
    </location>
</feature>
<dbReference type="RefSeq" id="WP_369209881.1">
    <property type="nucleotide sequence ID" value="NZ_JBFNXQ010000103.1"/>
</dbReference>
<protein>
    <submittedName>
        <fullName evidence="3">DUF2235 domain-containing protein</fullName>
    </submittedName>
</protein>
<sequence>MFRRSYSYEPDITFIGVWDTVGALGIPVRGLGWLNKRWAFHDTKLSSKVKNAFHALAIDEKRGPFHPTLWKPHEDDVHPPDQRLEQVWFSGVHCGVGGGYADTSLSDIALLWMVQRAQECHLTFNRDGFPPLPPGEPPGDNRPRLVPKYDGPLRESRTRFYRLSLKHHRRIGEDHARTERVASTAVLRHQQDPSYRPPRLGVYLDRRGPRTDLDPDFDKMGYRHP</sequence>
<dbReference type="Proteomes" id="UP001560045">
    <property type="component" value="Unassembled WGS sequence"/>
</dbReference>
<dbReference type="PANTHER" id="PTHR33840:SF1">
    <property type="entry name" value="TLE1 PHOSPHOLIPASE DOMAIN-CONTAINING PROTEIN"/>
    <property type="match status" value="1"/>
</dbReference>
<dbReference type="Pfam" id="PF09994">
    <property type="entry name" value="T6SS_Tle1-like_cat"/>
    <property type="match status" value="1"/>
</dbReference>
<gene>
    <name evidence="3" type="ORF">ABQ292_22165</name>
</gene>
<reference evidence="3 4" key="1">
    <citation type="submission" date="2024-06" db="EMBL/GenBank/DDBJ databases">
        <title>Draft genome sequence of Geodermatophilus badlandi, a novel member of the Geodermatophilaceae isolated from badland sedimentary rocks in the Red desert, Wyoming, USA.</title>
        <authorList>
            <person name="Ben Tekaya S."/>
            <person name="Nouioui I."/>
            <person name="Flores G.M."/>
            <person name="Shaal M.N."/>
            <person name="Bredoire F."/>
            <person name="Basile F."/>
            <person name="Van Diepen L."/>
            <person name="Ward N.L."/>
        </authorList>
    </citation>
    <scope>NUCLEOTIDE SEQUENCE [LARGE SCALE GENOMIC DNA]</scope>
    <source>
        <strain evidence="3 4">WL48A</strain>
    </source>
</reference>
<dbReference type="EMBL" id="JBFNXQ010000103">
    <property type="protein sequence ID" value="MEX5721067.1"/>
    <property type="molecule type" value="Genomic_DNA"/>
</dbReference>
<dbReference type="PANTHER" id="PTHR33840">
    <property type="match status" value="1"/>
</dbReference>
<comment type="caution">
    <text evidence="3">The sequence shown here is derived from an EMBL/GenBank/DDBJ whole genome shotgun (WGS) entry which is preliminary data.</text>
</comment>
<evidence type="ECO:0000313" key="3">
    <source>
        <dbReference type="EMBL" id="MEX5721067.1"/>
    </source>
</evidence>
<evidence type="ECO:0000259" key="2">
    <source>
        <dbReference type="Pfam" id="PF09994"/>
    </source>
</evidence>
<evidence type="ECO:0000256" key="1">
    <source>
        <dbReference type="SAM" id="MobiDB-lite"/>
    </source>
</evidence>
<organism evidence="3 4">
    <name type="scientific">Geodermatophilus maliterrae</name>
    <dbReference type="NCBI Taxonomy" id="3162531"/>
    <lineage>
        <taxon>Bacteria</taxon>
        <taxon>Bacillati</taxon>
        <taxon>Actinomycetota</taxon>
        <taxon>Actinomycetes</taxon>
        <taxon>Geodermatophilales</taxon>
        <taxon>Geodermatophilaceae</taxon>
        <taxon>Geodermatophilus</taxon>
    </lineage>
</organism>
<name>A0ABV3XKQ2_9ACTN</name>
<proteinExistence type="predicted"/>
<feature type="region of interest" description="Disordered" evidence="1">
    <location>
        <begin position="129"/>
        <end position="150"/>
    </location>
</feature>
<feature type="compositionally biased region" description="Basic and acidic residues" evidence="1">
    <location>
        <begin position="204"/>
        <end position="225"/>
    </location>
</feature>